<dbReference type="EC" id="2.1.1.201" evidence="6"/>
<evidence type="ECO:0000256" key="6">
    <source>
        <dbReference type="HAMAP-Rule" id="MF_01813"/>
    </source>
</evidence>
<accession>A0A934V030</accession>
<evidence type="ECO:0000313" key="9">
    <source>
        <dbReference type="Proteomes" id="UP000778970"/>
    </source>
</evidence>
<dbReference type="SUPFAM" id="SSF53335">
    <property type="entry name" value="S-adenosyl-L-methionine-dependent methyltransferases"/>
    <property type="match status" value="1"/>
</dbReference>
<sequence>MVRAMMRDNPSPSDFTADSEADPETGGRRRFSEGDRASFGYRDVGAAEKQGLVRGVFSNVARSYDLMNDLMSMGVHRLWKDSFVDQLNPRPGWTVLDVAGGTGDIAFRLRKRTGDAGQVVVCDLTPDMLEVGRDRAVDKGYLSGIDWVAGDAMKLPVKSRVADAYTIAFGLRNVTHIEDVLAEAYRALKPGGRFMCLEFSQVVLPVLSDLYDVYSFNVLPRIGQLVARDRESYQYLVESIRRFPPQEELAGMMRDAGFARVSYRNLSGGIAAIHSGWRL</sequence>
<dbReference type="NCBIfam" id="TIGR01934">
    <property type="entry name" value="MenG_MenH_UbiE"/>
    <property type="match status" value="1"/>
</dbReference>
<comment type="pathway">
    <text evidence="6">Quinol/quinone metabolism; menaquinone biosynthesis; menaquinol from 1,4-dihydroxy-2-naphthoate: step 2/2.</text>
</comment>
<dbReference type="Proteomes" id="UP000778970">
    <property type="component" value="Unassembled WGS sequence"/>
</dbReference>
<keyword evidence="1 6" id="KW-0474">Menaquinone biosynthesis</keyword>
<feature type="binding site" evidence="6">
    <location>
        <position position="123"/>
    </location>
    <ligand>
        <name>S-adenosyl-L-methionine</name>
        <dbReference type="ChEBI" id="CHEBI:59789"/>
    </ligand>
</feature>
<dbReference type="EC" id="2.1.1.163" evidence="6"/>
<comment type="pathway">
    <text evidence="6">Cofactor biosynthesis; ubiquinone biosynthesis.</text>
</comment>
<feature type="region of interest" description="Disordered" evidence="7">
    <location>
        <begin position="1"/>
        <end position="34"/>
    </location>
</feature>
<evidence type="ECO:0000256" key="4">
    <source>
        <dbReference type="ARBA" id="ARBA00022688"/>
    </source>
</evidence>
<keyword evidence="9" id="KW-1185">Reference proteome</keyword>
<comment type="catalytic activity">
    <reaction evidence="6">
        <text>a 2-demethylmenaquinol + S-adenosyl-L-methionine = a menaquinol + S-adenosyl-L-homocysteine + H(+)</text>
        <dbReference type="Rhea" id="RHEA:42640"/>
        <dbReference type="Rhea" id="RHEA-COMP:9539"/>
        <dbReference type="Rhea" id="RHEA-COMP:9563"/>
        <dbReference type="ChEBI" id="CHEBI:15378"/>
        <dbReference type="ChEBI" id="CHEBI:18151"/>
        <dbReference type="ChEBI" id="CHEBI:55437"/>
        <dbReference type="ChEBI" id="CHEBI:57856"/>
        <dbReference type="ChEBI" id="CHEBI:59789"/>
        <dbReference type="EC" id="2.1.1.163"/>
    </reaction>
</comment>
<reference evidence="8" key="2">
    <citation type="journal article" date="2020" name="Microorganisms">
        <title>Osmotic Adaptation and Compatible Solute Biosynthesis of Phototrophic Bacteria as Revealed from Genome Analyses.</title>
        <authorList>
            <person name="Imhoff J.F."/>
            <person name="Rahn T."/>
            <person name="Kunzel S."/>
            <person name="Keller A."/>
            <person name="Neulinger S.C."/>
        </authorList>
    </citation>
    <scope>NUCLEOTIDE SEQUENCE</scope>
    <source>
        <strain evidence="8">DSM 9154</strain>
    </source>
</reference>
<feature type="binding site" evidence="6">
    <location>
        <begin position="151"/>
        <end position="152"/>
    </location>
    <ligand>
        <name>S-adenosyl-L-methionine</name>
        <dbReference type="ChEBI" id="CHEBI:59789"/>
    </ligand>
</feature>
<organism evidence="8 9">
    <name type="scientific">Rhodovibrio salinarum</name>
    <dbReference type="NCBI Taxonomy" id="1087"/>
    <lineage>
        <taxon>Bacteria</taxon>
        <taxon>Pseudomonadati</taxon>
        <taxon>Pseudomonadota</taxon>
        <taxon>Alphaproteobacteria</taxon>
        <taxon>Rhodospirillales</taxon>
        <taxon>Rhodovibrionaceae</taxon>
        <taxon>Rhodovibrio</taxon>
    </lineage>
</organism>
<comment type="similarity">
    <text evidence="6">Belongs to the class I-like SAM-binding methyltransferase superfamily. MenG/UbiE family.</text>
</comment>
<evidence type="ECO:0000256" key="1">
    <source>
        <dbReference type="ARBA" id="ARBA00022428"/>
    </source>
</evidence>
<dbReference type="PANTHER" id="PTHR43591:SF24">
    <property type="entry name" value="2-METHOXY-6-POLYPRENYL-1,4-BENZOQUINOL METHYLASE, MITOCHONDRIAL"/>
    <property type="match status" value="1"/>
</dbReference>
<dbReference type="Pfam" id="PF01209">
    <property type="entry name" value="Ubie_methyltran"/>
    <property type="match status" value="1"/>
</dbReference>
<dbReference type="RefSeq" id="WP_027287429.1">
    <property type="nucleotide sequence ID" value="NZ_NRRE01000020.1"/>
</dbReference>
<dbReference type="PROSITE" id="PS01183">
    <property type="entry name" value="UBIE_1"/>
    <property type="match status" value="1"/>
</dbReference>
<dbReference type="InterPro" id="IPR029063">
    <property type="entry name" value="SAM-dependent_MTases_sf"/>
</dbReference>
<dbReference type="GO" id="GO:0009234">
    <property type="term" value="P:menaquinone biosynthetic process"/>
    <property type="evidence" value="ECO:0007669"/>
    <property type="project" value="UniProtKB-UniRule"/>
</dbReference>
<comment type="catalytic activity">
    <reaction evidence="6">
        <text>a 2-methoxy-6-(all-trans-polyprenyl)benzene-1,4-diol + S-adenosyl-L-methionine = a 5-methoxy-2-methyl-3-(all-trans-polyprenyl)benzene-1,4-diol + S-adenosyl-L-homocysteine + H(+)</text>
        <dbReference type="Rhea" id="RHEA:28286"/>
        <dbReference type="Rhea" id="RHEA-COMP:10858"/>
        <dbReference type="Rhea" id="RHEA-COMP:10859"/>
        <dbReference type="ChEBI" id="CHEBI:15378"/>
        <dbReference type="ChEBI" id="CHEBI:57856"/>
        <dbReference type="ChEBI" id="CHEBI:59789"/>
        <dbReference type="ChEBI" id="CHEBI:84166"/>
        <dbReference type="ChEBI" id="CHEBI:84167"/>
        <dbReference type="EC" id="2.1.1.201"/>
    </reaction>
</comment>
<evidence type="ECO:0000256" key="3">
    <source>
        <dbReference type="ARBA" id="ARBA00022679"/>
    </source>
</evidence>
<gene>
    <name evidence="6" type="primary">ubiE</name>
    <name evidence="8" type="ORF">CKO21_07045</name>
</gene>
<comment type="function">
    <text evidence="6">Methyltransferase required for the conversion of demethylmenaquinol (DMKH2) to menaquinol (MKH2) and the conversion of 2-polyprenyl-6-methoxy-1,4-benzoquinol (DDMQH2) to 2-polyprenyl-3-methyl-6-methoxy-1,4-benzoquinol (DMQH2).</text>
</comment>
<protein>
    <recommendedName>
        <fullName evidence="6">Ubiquinone/menaquinone biosynthesis C-methyltransferase UbiE</fullName>
        <ecNumber evidence="6">2.1.1.163</ecNumber>
        <ecNumber evidence="6">2.1.1.201</ecNumber>
    </recommendedName>
    <alternativeName>
        <fullName evidence="6">2-methoxy-6-polyprenyl-1,4-benzoquinol methylase</fullName>
    </alternativeName>
    <alternativeName>
        <fullName evidence="6">Demethylmenaquinone methyltransferase</fullName>
    </alternativeName>
</protein>
<proteinExistence type="inferred from homology"/>
<dbReference type="CDD" id="cd02440">
    <property type="entry name" value="AdoMet_MTases"/>
    <property type="match status" value="1"/>
</dbReference>
<dbReference type="GO" id="GO:0043770">
    <property type="term" value="F:demethylmenaquinone methyltransferase activity"/>
    <property type="evidence" value="ECO:0007669"/>
    <property type="project" value="UniProtKB-UniRule"/>
</dbReference>
<feature type="compositionally biased region" description="Basic and acidic residues" evidence="7">
    <location>
        <begin position="25"/>
        <end position="34"/>
    </location>
</feature>
<dbReference type="HAMAP" id="MF_01813">
    <property type="entry name" value="MenG_UbiE_methyltr"/>
    <property type="match status" value="1"/>
</dbReference>
<dbReference type="NCBIfam" id="NF001244">
    <property type="entry name" value="PRK00216.1-5"/>
    <property type="match status" value="1"/>
</dbReference>
<dbReference type="InterPro" id="IPR023576">
    <property type="entry name" value="UbiE/COQ5_MeTrFase_CS"/>
</dbReference>
<dbReference type="Gene3D" id="3.40.50.150">
    <property type="entry name" value="Vaccinia Virus protein VP39"/>
    <property type="match status" value="1"/>
</dbReference>
<dbReference type="NCBIfam" id="NF001242">
    <property type="entry name" value="PRK00216.1-3"/>
    <property type="match status" value="1"/>
</dbReference>
<dbReference type="EMBL" id="NRRE01000020">
    <property type="protein sequence ID" value="MBK1697000.1"/>
    <property type="molecule type" value="Genomic_DNA"/>
</dbReference>
<dbReference type="GO" id="GO:0008425">
    <property type="term" value="F:2-methoxy-6-polyprenyl-1,4-benzoquinol methyltransferase activity"/>
    <property type="evidence" value="ECO:0007669"/>
    <property type="project" value="UniProtKB-UniRule"/>
</dbReference>
<evidence type="ECO:0000256" key="2">
    <source>
        <dbReference type="ARBA" id="ARBA00022603"/>
    </source>
</evidence>
<feature type="binding site" evidence="6">
    <location>
        <position position="102"/>
    </location>
    <ligand>
        <name>S-adenosyl-L-methionine</name>
        <dbReference type="ChEBI" id="CHEBI:59789"/>
    </ligand>
</feature>
<comment type="caution">
    <text evidence="8">The sequence shown here is derived from an EMBL/GenBank/DDBJ whole genome shotgun (WGS) entry which is preliminary data.</text>
</comment>
<dbReference type="InterPro" id="IPR004033">
    <property type="entry name" value="UbiE/COQ5_MeTrFase"/>
</dbReference>
<keyword evidence="4 6" id="KW-0831">Ubiquinone biosynthesis</keyword>
<evidence type="ECO:0000313" key="8">
    <source>
        <dbReference type="EMBL" id="MBK1697000.1"/>
    </source>
</evidence>
<comment type="caution">
    <text evidence="6">Lacks conserved residue(s) required for the propagation of feature annotation.</text>
</comment>
<reference evidence="8" key="1">
    <citation type="submission" date="2017-08" db="EMBL/GenBank/DDBJ databases">
        <authorList>
            <person name="Imhoff J.F."/>
            <person name="Rahn T."/>
            <person name="Kuenzel S."/>
            <person name="Neulinger S.C."/>
        </authorList>
    </citation>
    <scope>NUCLEOTIDE SEQUENCE</scope>
    <source>
        <strain evidence="8">DSM 9154</strain>
    </source>
</reference>
<dbReference type="GO" id="GO:0009060">
    <property type="term" value="P:aerobic respiration"/>
    <property type="evidence" value="ECO:0007669"/>
    <property type="project" value="UniProtKB-UniRule"/>
</dbReference>
<name>A0A934V030_9PROT</name>
<dbReference type="AlphaFoldDB" id="A0A934V030"/>
<dbReference type="PROSITE" id="PS51608">
    <property type="entry name" value="SAM_MT_UBIE"/>
    <property type="match status" value="1"/>
</dbReference>
<keyword evidence="3 6" id="KW-0808">Transferase</keyword>
<dbReference type="GO" id="GO:0032259">
    <property type="term" value="P:methylation"/>
    <property type="evidence" value="ECO:0007669"/>
    <property type="project" value="UniProtKB-KW"/>
</dbReference>
<evidence type="ECO:0000256" key="5">
    <source>
        <dbReference type="ARBA" id="ARBA00022691"/>
    </source>
</evidence>
<dbReference type="PANTHER" id="PTHR43591">
    <property type="entry name" value="METHYLTRANSFERASE"/>
    <property type="match status" value="1"/>
</dbReference>
<dbReference type="FunFam" id="3.40.50.150:FF:000064">
    <property type="entry name" value="2-methoxy-6-polyprenyl-1,4-benzoquinol methylase, mitochondrial"/>
    <property type="match status" value="1"/>
</dbReference>
<keyword evidence="5 6" id="KW-0949">S-adenosyl-L-methionine</keyword>
<keyword evidence="2 6" id="KW-0489">Methyltransferase</keyword>
<evidence type="ECO:0000256" key="7">
    <source>
        <dbReference type="SAM" id="MobiDB-lite"/>
    </source>
</evidence>